<feature type="signal peptide" evidence="3">
    <location>
        <begin position="1"/>
        <end position="17"/>
    </location>
</feature>
<dbReference type="Pfam" id="PF00263">
    <property type="entry name" value="Secretin"/>
    <property type="match status" value="1"/>
</dbReference>
<dbReference type="InterPro" id="IPR050810">
    <property type="entry name" value="Bact_Secretion_Sys_Channel"/>
</dbReference>
<keyword evidence="3" id="KW-0811">Translocation</keyword>
<comment type="subcellular location">
    <subcellularLocation>
        <location evidence="1 3 4">Cell outer membrane</location>
    </subcellularLocation>
</comment>
<gene>
    <name evidence="3 8" type="primary">sctC</name>
    <name evidence="8" type="ORF">H9962_06720</name>
</gene>
<dbReference type="InterPro" id="IPR003522">
    <property type="entry name" value="T3SS_OM_pore_YscC"/>
</dbReference>
<proteinExistence type="inferred from homology"/>
<keyword evidence="3 4" id="KW-0813">Transport</keyword>
<name>A0A9D2KKF3_9BACT</name>
<dbReference type="AlphaFoldDB" id="A0A9D2KKF3"/>
<organism evidence="8 9">
    <name type="scientific">Candidatus Mailhella merdigallinarum</name>
    <dbReference type="NCBI Taxonomy" id="2838658"/>
    <lineage>
        <taxon>Bacteria</taxon>
        <taxon>Pseudomonadati</taxon>
        <taxon>Thermodesulfobacteriota</taxon>
        <taxon>Desulfovibrionia</taxon>
        <taxon>Desulfovibrionales</taxon>
        <taxon>Desulfovibrionaceae</taxon>
        <taxon>Mailhella</taxon>
    </lineage>
</organism>
<feature type="chain" id="PRO_5039770344" description="Type 3 secretion system secretin" evidence="3">
    <location>
        <begin position="18"/>
        <end position="615"/>
    </location>
</feature>
<dbReference type="PRINTS" id="PR01337">
    <property type="entry name" value="TYPE3OMGPROT"/>
</dbReference>
<dbReference type="EMBL" id="DXAN01000023">
    <property type="protein sequence ID" value="HJA08864.1"/>
    <property type="molecule type" value="Genomic_DNA"/>
</dbReference>
<dbReference type="InterPro" id="IPR038591">
    <property type="entry name" value="NolW-like_sf"/>
</dbReference>
<reference evidence="8" key="1">
    <citation type="journal article" date="2021" name="PeerJ">
        <title>Extensive microbial diversity within the chicken gut microbiome revealed by metagenomics and culture.</title>
        <authorList>
            <person name="Gilroy R."/>
            <person name="Ravi A."/>
            <person name="Getino M."/>
            <person name="Pursley I."/>
            <person name="Horton D.L."/>
            <person name="Alikhan N.F."/>
            <person name="Baker D."/>
            <person name="Gharbi K."/>
            <person name="Hall N."/>
            <person name="Watson M."/>
            <person name="Adriaenssens E.M."/>
            <person name="Foster-Nyarko E."/>
            <person name="Jarju S."/>
            <person name="Secka A."/>
            <person name="Antonio M."/>
            <person name="Oren A."/>
            <person name="Chaudhuri R.R."/>
            <person name="La Ragione R."/>
            <person name="Hildebrand F."/>
            <person name="Pallen M.J."/>
        </authorList>
    </citation>
    <scope>NUCLEOTIDE SEQUENCE</scope>
    <source>
        <strain evidence="8">CHK186-16707</strain>
    </source>
</reference>
<feature type="region of interest" description="Disordered" evidence="5">
    <location>
        <begin position="236"/>
        <end position="263"/>
    </location>
</feature>
<evidence type="ECO:0000256" key="3">
    <source>
        <dbReference type="HAMAP-Rule" id="MF_02219"/>
    </source>
</evidence>
<feature type="compositionally biased region" description="Polar residues" evidence="5">
    <location>
        <begin position="240"/>
        <end position="254"/>
    </location>
</feature>
<dbReference type="Pfam" id="PF03958">
    <property type="entry name" value="Secretin_N"/>
    <property type="match status" value="1"/>
</dbReference>
<comment type="similarity">
    <text evidence="3">Belongs to the bacterial secretin family. T3SS SctC subfamily.</text>
</comment>
<keyword evidence="3" id="KW-0998">Cell outer membrane</keyword>
<dbReference type="InterPro" id="IPR005644">
    <property type="entry name" value="NolW-like"/>
</dbReference>
<reference evidence="8" key="2">
    <citation type="submission" date="2021-04" db="EMBL/GenBank/DDBJ databases">
        <authorList>
            <person name="Gilroy R."/>
        </authorList>
    </citation>
    <scope>NUCLEOTIDE SEQUENCE</scope>
    <source>
        <strain evidence="8">CHK186-16707</strain>
    </source>
</reference>
<dbReference type="GO" id="GO:0030254">
    <property type="term" value="P:protein secretion by the type III secretion system"/>
    <property type="evidence" value="ECO:0007669"/>
    <property type="project" value="UniProtKB-UniRule"/>
</dbReference>
<feature type="domain" description="Type II/III secretion system secretin-like" evidence="6">
    <location>
        <begin position="375"/>
        <end position="541"/>
    </location>
</feature>
<evidence type="ECO:0000259" key="7">
    <source>
        <dbReference type="Pfam" id="PF03958"/>
    </source>
</evidence>
<dbReference type="Gene3D" id="3.55.50.30">
    <property type="match status" value="1"/>
</dbReference>
<comment type="subunit">
    <text evidence="3">The core secretion machinery of the T3SS is composed of approximately 20 different proteins, including cytoplasmic components, a base, an export apparatus and a needle. This subunit is part of the base, which anchors the injectisome in the bacterial cell envelope. Forms a stable homooligomeric complex.</text>
</comment>
<keyword evidence="2 3" id="KW-0732">Signal</keyword>
<evidence type="ECO:0000256" key="1">
    <source>
        <dbReference type="ARBA" id="ARBA00004442"/>
    </source>
</evidence>
<sequence length="615" mass="65648" precursor="true">MKNLFFLFVCAFCWLFAAEGFCASGSSFPFRQPFSHYAENEGICSVLADFARVEGYASVCSPTLVGEMSGRFDQVPAREFLEGMRSAFGVRWYTQGQTVTFWHEGEDSRAFLAPSTVSASALLSMFRAAGMISPQLPVEALTAQNLLSVSGPPLYVEQLQEAMLAFEEAQGGRTVMRVFPLRYAWAEDMSVNSMDTVVTIPGVASILQAMVNGTPVSASGVAILPSAQEKLLGQGMASMGKTQSAGDATLPQDTARQETGGPNIIADPRVNAVVVTDAEYRMDYYAKVIADLDKPVELVEIHAAIVDIDSNFSRELGINYSGSGSFGDNVSGGGSGGGSAAQGMFPSPGAASDAGLSFSTLYAHGADYFLARINALEEDGQARVLGKPSVLTMDNMQASLENTSTYYIPVAGKDATDLFKVDSGTVLKVTPHIIPSENPSLPDNIKLMVSVQDDRDNGSQTFSVDTSKLAPIKQTKINTQAIVAEGQSLLIGGYYFETQSDNDSGIPALKNIPILGGLFGTTGKKHQRMERLILITPRIVRMDKAPEIPIRVDDPRFSRTPTQADYTERAPLARPVGGCARRAELAPATPVPLMVAPKPAAMPVTSPMPSVGGKQ</sequence>
<dbReference type="PANTHER" id="PTHR30332:SF5">
    <property type="entry name" value="SPI-1 TYPE 3 SECRETION SYSTEM SECRETIN"/>
    <property type="match status" value="1"/>
</dbReference>
<keyword evidence="3" id="KW-0653">Protein transport</keyword>
<evidence type="ECO:0000313" key="9">
    <source>
        <dbReference type="Proteomes" id="UP000824225"/>
    </source>
</evidence>
<dbReference type="GO" id="GO:0015627">
    <property type="term" value="C:type II protein secretion system complex"/>
    <property type="evidence" value="ECO:0007669"/>
    <property type="project" value="TreeGrafter"/>
</dbReference>
<evidence type="ECO:0000313" key="8">
    <source>
        <dbReference type="EMBL" id="HJA08864.1"/>
    </source>
</evidence>
<accession>A0A9D2KKF3</accession>
<dbReference type="NCBIfam" id="TIGR02516">
    <property type="entry name" value="type_III_yscC"/>
    <property type="match status" value="1"/>
</dbReference>
<evidence type="ECO:0000259" key="6">
    <source>
        <dbReference type="Pfam" id="PF00263"/>
    </source>
</evidence>
<protein>
    <recommendedName>
        <fullName evidence="3">Type 3 secretion system secretin</fullName>
        <shortName evidence="3">T3SS secretin</shortName>
    </recommendedName>
</protein>
<dbReference type="GO" id="GO:0009279">
    <property type="term" value="C:cell outer membrane"/>
    <property type="evidence" value="ECO:0007669"/>
    <property type="project" value="UniProtKB-SubCell"/>
</dbReference>
<evidence type="ECO:0000256" key="4">
    <source>
        <dbReference type="RuleBase" id="RU004004"/>
    </source>
</evidence>
<dbReference type="Gene3D" id="3.30.1370.120">
    <property type="match status" value="2"/>
</dbReference>
<dbReference type="PANTHER" id="PTHR30332">
    <property type="entry name" value="PROBABLE GENERAL SECRETION PATHWAY PROTEIN D"/>
    <property type="match status" value="1"/>
</dbReference>
<feature type="domain" description="NolW-like" evidence="7">
    <location>
        <begin position="176"/>
        <end position="296"/>
    </location>
</feature>
<evidence type="ECO:0000256" key="5">
    <source>
        <dbReference type="SAM" id="MobiDB-lite"/>
    </source>
</evidence>
<comment type="caution">
    <text evidence="8">The sequence shown here is derived from an EMBL/GenBank/DDBJ whole genome shotgun (WGS) entry which is preliminary data.</text>
</comment>
<dbReference type="GO" id="GO:0030257">
    <property type="term" value="C:type III protein secretion system complex"/>
    <property type="evidence" value="ECO:0007669"/>
    <property type="project" value="UniProtKB-UniRule"/>
</dbReference>
<comment type="function">
    <text evidence="3">Component of the type III secretion system (T3SS), also called injectisome, which is used to inject bacterial effector proteins into eukaryotic host cells. Forms a ring-shaped multimeric structure with an apparent central pore in the outer membrane.</text>
</comment>
<dbReference type="Proteomes" id="UP000824225">
    <property type="component" value="Unassembled WGS sequence"/>
</dbReference>
<keyword evidence="3" id="KW-0472">Membrane</keyword>
<evidence type="ECO:0000256" key="2">
    <source>
        <dbReference type="ARBA" id="ARBA00022729"/>
    </source>
</evidence>
<dbReference type="InterPro" id="IPR004846">
    <property type="entry name" value="T2SS/T3SS_dom"/>
</dbReference>
<dbReference type="HAMAP" id="MF_02219">
    <property type="entry name" value="Type_III_secretin"/>
    <property type="match status" value="1"/>
</dbReference>